<feature type="transmembrane region" description="Helical" evidence="2">
    <location>
        <begin position="263"/>
        <end position="287"/>
    </location>
</feature>
<dbReference type="Proteomes" id="UP000781932">
    <property type="component" value="Unassembled WGS sequence"/>
</dbReference>
<feature type="transmembrane region" description="Helical" evidence="2">
    <location>
        <begin position="307"/>
        <end position="334"/>
    </location>
</feature>
<keyword evidence="4" id="KW-1185">Reference proteome</keyword>
<evidence type="ECO:0000256" key="1">
    <source>
        <dbReference type="SAM" id="MobiDB-lite"/>
    </source>
</evidence>
<feature type="transmembrane region" description="Helical" evidence="2">
    <location>
        <begin position="155"/>
        <end position="178"/>
    </location>
</feature>
<feature type="transmembrane region" description="Helical" evidence="2">
    <location>
        <begin position="190"/>
        <end position="208"/>
    </location>
</feature>
<evidence type="ECO:0000256" key="2">
    <source>
        <dbReference type="SAM" id="Phobius"/>
    </source>
</evidence>
<feature type="transmembrane region" description="Helical" evidence="2">
    <location>
        <begin position="82"/>
        <end position="102"/>
    </location>
</feature>
<feature type="transmembrane region" description="Helical" evidence="2">
    <location>
        <begin position="114"/>
        <end position="135"/>
    </location>
</feature>
<keyword evidence="2" id="KW-0472">Membrane</keyword>
<feature type="region of interest" description="Disordered" evidence="1">
    <location>
        <begin position="1"/>
        <end position="60"/>
    </location>
</feature>
<proteinExistence type="predicted"/>
<dbReference type="OrthoDB" id="5139341at2759"/>
<protein>
    <submittedName>
        <fullName evidence="3">Uncharacterized protein</fullName>
    </submittedName>
</protein>
<keyword evidence="2" id="KW-1133">Transmembrane helix</keyword>
<gene>
    <name evidence="3" type="ORF">CkaCkLH20_09410</name>
</gene>
<evidence type="ECO:0000313" key="4">
    <source>
        <dbReference type="Proteomes" id="UP000781932"/>
    </source>
</evidence>
<sequence>MNGTLPQAKRSYSGPAGERDDTDADAGQELRNRTNNVHGGNRPGSKCGNQRVAAPEGPLGQAGEADERLCSFQSAAMVVPNWLRIIFLVLTFASFVPQLHRLWARRDSTGISHYYVLASLIVATELFAISFFLVVNNRFEGSDFFVHSPPNAGDIINLAQLALVWVLWLNIFVTCLVYPSGSHISPRPRTTLSIYISFLLISLVPLAVDLLANDPLEKDHRWPMAVFGYVHTSLINPLIPLVGVAALYFQAREILAQPPGSGPAALSLISLAAQAAVFALLAVAWVGRVVFPWDTIGGPVDWGVVKVWYQYAGFVAVDSFISAVTQAIILWLAVHYGLDGKSAGEAEPLLAN</sequence>
<dbReference type="AlphaFoldDB" id="A0A9P6HZY2"/>
<feature type="transmembrane region" description="Helical" evidence="2">
    <location>
        <begin position="228"/>
        <end position="251"/>
    </location>
</feature>
<dbReference type="GeneID" id="62165199"/>
<evidence type="ECO:0000313" key="3">
    <source>
        <dbReference type="EMBL" id="KAF9873247.1"/>
    </source>
</evidence>
<reference evidence="3" key="1">
    <citation type="submission" date="2020-03" db="EMBL/GenBank/DDBJ databases">
        <authorList>
            <person name="He L."/>
        </authorList>
    </citation>
    <scope>NUCLEOTIDE SEQUENCE</scope>
    <source>
        <strain evidence="3">CkLH20</strain>
    </source>
</reference>
<keyword evidence="2" id="KW-0812">Transmembrane</keyword>
<organism evidence="3 4">
    <name type="scientific">Colletotrichum karsti</name>
    <dbReference type="NCBI Taxonomy" id="1095194"/>
    <lineage>
        <taxon>Eukaryota</taxon>
        <taxon>Fungi</taxon>
        <taxon>Dikarya</taxon>
        <taxon>Ascomycota</taxon>
        <taxon>Pezizomycotina</taxon>
        <taxon>Sordariomycetes</taxon>
        <taxon>Hypocreomycetidae</taxon>
        <taxon>Glomerellales</taxon>
        <taxon>Glomerellaceae</taxon>
        <taxon>Colletotrichum</taxon>
        <taxon>Colletotrichum boninense species complex</taxon>
    </lineage>
</organism>
<comment type="caution">
    <text evidence="3">The sequence shown here is derived from an EMBL/GenBank/DDBJ whole genome shotgun (WGS) entry which is preliminary data.</text>
</comment>
<dbReference type="EMBL" id="JAATWM020000033">
    <property type="protein sequence ID" value="KAF9873247.1"/>
    <property type="molecule type" value="Genomic_DNA"/>
</dbReference>
<reference evidence="3" key="2">
    <citation type="submission" date="2020-11" db="EMBL/GenBank/DDBJ databases">
        <title>Whole genome sequencing of Colletotrichum sp.</title>
        <authorList>
            <person name="Li H."/>
        </authorList>
    </citation>
    <scope>NUCLEOTIDE SEQUENCE</scope>
    <source>
        <strain evidence="3">CkLH20</strain>
    </source>
</reference>
<accession>A0A9P6HZY2</accession>
<dbReference type="RefSeq" id="XP_038742708.1">
    <property type="nucleotide sequence ID" value="XM_038892125.1"/>
</dbReference>
<name>A0A9P6HZY2_9PEZI</name>